<feature type="transmembrane region" description="Helical" evidence="6">
    <location>
        <begin position="245"/>
        <end position="266"/>
    </location>
</feature>
<evidence type="ECO:0000313" key="9">
    <source>
        <dbReference type="Proteomes" id="UP000646827"/>
    </source>
</evidence>
<dbReference type="InterPro" id="IPR000620">
    <property type="entry name" value="EamA_dom"/>
</dbReference>
<feature type="transmembrane region" description="Helical" evidence="6">
    <location>
        <begin position="203"/>
        <end position="225"/>
    </location>
</feature>
<feature type="transmembrane region" description="Helical" evidence="6">
    <location>
        <begin position="118"/>
        <end position="139"/>
    </location>
</feature>
<keyword evidence="4 6" id="KW-0472">Membrane</keyword>
<dbReference type="OrthoDB" id="306876at2759"/>
<feature type="domain" description="EamA" evidence="7">
    <location>
        <begin position="87"/>
        <end position="219"/>
    </location>
</feature>
<gene>
    <name evidence="8" type="ORF">INT45_003960</name>
</gene>
<evidence type="ECO:0000256" key="4">
    <source>
        <dbReference type="ARBA" id="ARBA00023136"/>
    </source>
</evidence>
<dbReference type="Pfam" id="PF00892">
    <property type="entry name" value="EamA"/>
    <property type="match status" value="2"/>
</dbReference>
<dbReference type="Proteomes" id="UP000646827">
    <property type="component" value="Unassembled WGS sequence"/>
</dbReference>
<feature type="transmembrane region" description="Helical" evidence="6">
    <location>
        <begin position="175"/>
        <end position="196"/>
    </location>
</feature>
<dbReference type="AlphaFoldDB" id="A0A8H7VJF2"/>
<comment type="caution">
    <text evidence="8">The sequence shown here is derived from an EMBL/GenBank/DDBJ whole genome shotgun (WGS) entry which is preliminary data.</text>
</comment>
<reference evidence="8 9" key="1">
    <citation type="submission" date="2020-12" db="EMBL/GenBank/DDBJ databases">
        <title>Metabolic potential, ecology and presence of endohyphal bacteria is reflected in genomic diversity of Mucoromycotina.</title>
        <authorList>
            <person name="Muszewska A."/>
            <person name="Okrasinska A."/>
            <person name="Steczkiewicz K."/>
            <person name="Drgas O."/>
            <person name="Orlowska M."/>
            <person name="Perlinska-Lenart U."/>
            <person name="Aleksandrzak-Piekarczyk T."/>
            <person name="Szatraj K."/>
            <person name="Zielenkiewicz U."/>
            <person name="Pilsyk S."/>
            <person name="Malc E."/>
            <person name="Mieczkowski P."/>
            <person name="Kruszewska J.S."/>
            <person name="Biernat P."/>
            <person name="Pawlowska J."/>
        </authorList>
    </citation>
    <scope>NUCLEOTIDE SEQUENCE [LARGE SCALE GENOMIC DNA]</scope>
    <source>
        <strain evidence="8 9">CBS 142.35</strain>
    </source>
</reference>
<feature type="compositionally biased region" description="Low complexity" evidence="5">
    <location>
        <begin position="46"/>
        <end position="60"/>
    </location>
</feature>
<dbReference type="SUPFAM" id="SSF103481">
    <property type="entry name" value="Multidrug resistance efflux transporter EmrE"/>
    <property type="match status" value="2"/>
</dbReference>
<evidence type="ECO:0000256" key="2">
    <source>
        <dbReference type="ARBA" id="ARBA00022692"/>
    </source>
</evidence>
<feature type="region of interest" description="Disordered" evidence="5">
    <location>
        <begin position="1"/>
        <end position="62"/>
    </location>
</feature>
<name>A0A8H7VJF2_9FUNG</name>
<dbReference type="PANTHER" id="PTHR22911:SF6">
    <property type="entry name" value="SOLUTE CARRIER FAMILY 35 MEMBER G1"/>
    <property type="match status" value="1"/>
</dbReference>
<sequence>MTKKTTDKQQQQSHSTSDNNNKPKLEIPSSITIVNESTPLVSKYGPSTTTTTSASMRSSSLPPPQLGQYKVLSLSNDPATFKKEIHGILLLGLSALAFTLSAFFVKQCGNNKLPSFEIVFARSIVQLILALISCVLLRINPFGKSGVRTWLFIRGLVGSLGLILFFYSLTKLSLFEATVMFFLGPVFTTVLITILFNDTFTIFDGFCTILCTAGVILISQPRHLFGRHENDNLLIPLSSKEDMQRTFAIVCALSGAFMSAGAYVAVQKVGKKGVHFMIHVFYVGLIATIISPLGLFVFQTFVPPQEHMAIDWIQLLLVGLLAFIGQSLLNQGLKLAPAGPGTLMRMGEVLSAYAIGAIFLQEYPNLYTILGAALIVGMTTALGIHRWQIVTARKAAAIQRRQSRDRIRSHSSGTEQNHH</sequence>
<proteinExistence type="predicted"/>
<feature type="compositionally biased region" description="Polar residues" evidence="5">
    <location>
        <begin position="29"/>
        <end position="40"/>
    </location>
</feature>
<keyword evidence="2 6" id="KW-0812">Transmembrane</keyword>
<evidence type="ECO:0000256" key="3">
    <source>
        <dbReference type="ARBA" id="ARBA00022989"/>
    </source>
</evidence>
<feature type="transmembrane region" description="Helical" evidence="6">
    <location>
        <begin position="342"/>
        <end position="360"/>
    </location>
</feature>
<feature type="compositionally biased region" description="Low complexity" evidence="5">
    <location>
        <begin position="8"/>
        <end position="18"/>
    </location>
</feature>
<accession>A0A8H7VJF2</accession>
<keyword evidence="9" id="KW-1185">Reference proteome</keyword>
<feature type="domain" description="EamA" evidence="7">
    <location>
        <begin position="247"/>
        <end position="377"/>
    </location>
</feature>
<feature type="transmembrane region" description="Helical" evidence="6">
    <location>
        <begin position="366"/>
        <end position="384"/>
    </location>
</feature>
<keyword evidence="3 6" id="KW-1133">Transmembrane helix</keyword>
<evidence type="ECO:0000259" key="7">
    <source>
        <dbReference type="Pfam" id="PF00892"/>
    </source>
</evidence>
<feature type="transmembrane region" description="Helical" evidence="6">
    <location>
        <begin position="312"/>
        <end position="330"/>
    </location>
</feature>
<feature type="transmembrane region" description="Helical" evidence="6">
    <location>
        <begin position="278"/>
        <end position="300"/>
    </location>
</feature>
<feature type="transmembrane region" description="Helical" evidence="6">
    <location>
        <begin position="151"/>
        <end position="169"/>
    </location>
</feature>
<dbReference type="PANTHER" id="PTHR22911">
    <property type="entry name" value="ACYL-MALONYL CONDENSING ENZYME-RELATED"/>
    <property type="match status" value="1"/>
</dbReference>
<evidence type="ECO:0000256" key="1">
    <source>
        <dbReference type="ARBA" id="ARBA00004141"/>
    </source>
</evidence>
<evidence type="ECO:0000313" key="8">
    <source>
        <dbReference type="EMBL" id="KAG2218693.1"/>
    </source>
</evidence>
<feature type="region of interest" description="Disordered" evidence="5">
    <location>
        <begin position="400"/>
        <end position="419"/>
    </location>
</feature>
<feature type="transmembrane region" description="Helical" evidence="6">
    <location>
        <begin position="88"/>
        <end position="106"/>
    </location>
</feature>
<dbReference type="GO" id="GO:0016020">
    <property type="term" value="C:membrane"/>
    <property type="evidence" value="ECO:0007669"/>
    <property type="project" value="UniProtKB-SubCell"/>
</dbReference>
<organism evidence="8 9">
    <name type="scientific">Circinella minor</name>
    <dbReference type="NCBI Taxonomy" id="1195481"/>
    <lineage>
        <taxon>Eukaryota</taxon>
        <taxon>Fungi</taxon>
        <taxon>Fungi incertae sedis</taxon>
        <taxon>Mucoromycota</taxon>
        <taxon>Mucoromycotina</taxon>
        <taxon>Mucoromycetes</taxon>
        <taxon>Mucorales</taxon>
        <taxon>Lichtheimiaceae</taxon>
        <taxon>Circinella</taxon>
    </lineage>
</organism>
<comment type="subcellular location">
    <subcellularLocation>
        <location evidence="1">Membrane</location>
        <topology evidence="1">Multi-pass membrane protein</topology>
    </subcellularLocation>
</comment>
<protein>
    <recommendedName>
        <fullName evidence="7">EamA domain-containing protein</fullName>
    </recommendedName>
</protein>
<dbReference type="InterPro" id="IPR037185">
    <property type="entry name" value="EmrE-like"/>
</dbReference>
<evidence type="ECO:0000256" key="6">
    <source>
        <dbReference type="SAM" id="Phobius"/>
    </source>
</evidence>
<dbReference type="EMBL" id="JAEPRB010000215">
    <property type="protein sequence ID" value="KAG2218693.1"/>
    <property type="molecule type" value="Genomic_DNA"/>
</dbReference>
<evidence type="ECO:0000256" key="5">
    <source>
        <dbReference type="SAM" id="MobiDB-lite"/>
    </source>
</evidence>